<dbReference type="Gene3D" id="2.40.110.10">
    <property type="entry name" value="Butyryl-CoA Dehydrogenase, subunit A, domain 2"/>
    <property type="match status" value="1"/>
</dbReference>
<dbReference type="Gene3D" id="1.10.540.10">
    <property type="entry name" value="Acyl-CoA dehydrogenase/oxidase, N-terminal domain"/>
    <property type="match status" value="1"/>
</dbReference>
<dbReference type="GO" id="GO:0005886">
    <property type="term" value="C:plasma membrane"/>
    <property type="evidence" value="ECO:0007669"/>
    <property type="project" value="TreeGrafter"/>
</dbReference>
<dbReference type="SUPFAM" id="SSF56645">
    <property type="entry name" value="Acyl-CoA dehydrogenase NM domain-like"/>
    <property type="match status" value="1"/>
</dbReference>
<dbReference type="InterPro" id="IPR013786">
    <property type="entry name" value="AcylCoA_DH/ox_N"/>
</dbReference>
<dbReference type="Pfam" id="PF00441">
    <property type="entry name" value="Acyl-CoA_dh_1"/>
    <property type="match status" value="1"/>
</dbReference>
<evidence type="ECO:0000259" key="7">
    <source>
        <dbReference type="Pfam" id="PF00441"/>
    </source>
</evidence>
<dbReference type="InterPro" id="IPR036250">
    <property type="entry name" value="AcylCo_DH-like_C"/>
</dbReference>
<dbReference type="InterPro" id="IPR037069">
    <property type="entry name" value="AcylCoA_DH/ox_N_sf"/>
</dbReference>
<protein>
    <submittedName>
        <fullName evidence="10">Acyl-CoA dehydrogenase</fullName>
    </submittedName>
</protein>
<dbReference type="Gene3D" id="1.20.140.10">
    <property type="entry name" value="Butyryl-CoA Dehydrogenase, subunit A, domain 3"/>
    <property type="match status" value="1"/>
</dbReference>
<sequence length="418" mass="44508">MDFDDTPDEAAWRAEVRAFIEEHREELGRRGDARGYDDQVARARQALLYDGGLVGVTWPVEAGGRGGTPMQQAIVDQELARAEVPGLINLIGIGMCGPTVIHHGSEEQHARYLRRLLRAEDVWCQLFSEPASGSDLAALRTKAVRTEDGSWRISGQKVWTTLAHLADFGIVLTRTDPDVAKHRGLTMFVVDMKAPGVTVRPLRQMSGGADFNEVFFDDVEVPDAERLGDVGDGWRVALTTLMSERLSLGGGGTEIGIGSAAILEHVAGRIGDLPAERQALVRQQLGRAYVDSLGTRYTGYRQLSAISRGDLPGPEASAGKLAGTRAARELADLAVRLLGDDAAYAATAEGSSTWQDLQAVLPGMAIAGGTDQVLRNVIGERVLGLPAEPRADKGITFRESLATTGTTTGTATGTAAGA</sequence>
<gene>
    <name evidence="10" type="ORF">GGQ22_09065</name>
</gene>
<comment type="caution">
    <text evidence="10">The sequence shown here is derived from an EMBL/GenBank/DDBJ whole genome shotgun (WGS) entry which is preliminary data.</text>
</comment>
<comment type="similarity">
    <text evidence="2 6">Belongs to the acyl-CoA dehydrogenase family.</text>
</comment>
<keyword evidence="3 6" id="KW-0285">Flavoprotein</keyword>
<dbReference type="InterPro" id="IPR009100">
    <property type="entry name" value="AcylCoA_DH/oxidase_NM_dom_sf"/>
</dbReference>
<dbReference type="GO" id="GO:0050660">
    <property type="term" value="F:flavin adenine dinucleotide binding"/>
    <property type="evidence" value="ECO:0007669"/>
    <property type="project" value="InterPro"/>
</dbReference>
<evidence type="ECO:0000256" key="1">
    <source>
        <dbReference type="ARBA" id="ARBA00001974"/>
    </source>
</evidence>
<dbReference type="GO" id="GO:0016627">
    <property type="term" value="F:oxidoreductase activity, acting on the CH-CH group of donors"/>
    <property type="evidence" value="ECO:0007669"/>
    <property type="project" value="InterPro"/>
</dbReference>
<dbReference type="Pfam" id="PF02770">
    <property type="entry name" value="Acyl-CoA_dh_M"/>
    <property type="match status" value="1"/>
</dbReference>
<dbReference type="EMBL" id="WLCI01000008">
    <property type="protein sequence ID" value="MTB95235.1"/>
    <property type="molecule type" value="Genomic_DNA"/>
</dbReference>
<evidence type="ECO:0000313" key="11">
    <source>
        <dbReference type="Proteomes" id="UP000433406"/>
    </source>
</evidence>
<dbReference type="InterPro" id="IPR046373">
    <property type="entry name" value="Acyl-CoA_Oxase/DH_mid-dom_sf"/>
</dbReference>
<keyword evidence="11" id="KW-1185">Reference proteome</keyword>
<dbReference type="AlphaFoldDB" id="A0A6I3JAU5"/>
<evidence type="ECO:0000256" key="4">
    <source>
        <dbReference type="ARBA" id="ARBA00022827"/>
    </source>
</evidence>
<dbReference type="InterPro" id="IPR009075">
    <property type="entry name" value="AcylCo_DH/oxidase_C"/>
</dbReference>
<evidence type="ECO:0000256" key="3">
    <source>
        <dbReference type="ARBA" id="ARBA00022630"/>
    </source>
</evidence>
<evidence type="ECO:0000259" key="8">
    <source>
        <dbReference type="Pfam" id="PF02770"/>
    </source>
</evidence>
<dbReference type="RefSeq" id="WP_171896884.1">
    <property type="nucleotide sequence ID" value="NZ_CP053660.1"/>
</dbReference>
<dbReference type="FunFam" id="2.40.110.10:FF:000011">
    <property type="entry name" value="Acyl-CoA dehydrogenase FadE34"/>
    <property type="match status" value="1"/>
</dbReference>
<dbReference type="PANTHER" id="PTHR43292:SF4">
    <property type="entry name" value="ACYL-COA DEHYDROGENASE FADE34"/>
    <property type="match status" value="1"/>
</dbReference>
<dbReference type="InterPro" id="IPR052161">
    <property type="entry name" value="Mycobact_Acyl-CoA_DH"/>
</dbReference>
<keyword evidence="4 6" id="KW-0274">FAD</keyword>
<organism evidence="10 11">
    <name type="scientific">Nocardioides marmotae</name>
    <dbReference type="NCBI Taxonomy" id="2663857"/>
    <lineage>
        <taxon>Bacteria</taxon>
        <taxon>Bacillati</taxon>
        <taxon>Actinomycetota</taxon>
        <taxon>Actinomycetes</taxon>
        <taxon>Propionibacteriales</taxon>
        <taxon>Nocardioidaceae</taxon>
        <taxon>Nocardioides</taxon>
    </lineage>
</organism>
<accession>A0A6I3JAU5</accession>
<evidence type="ECO:0000313" key="10">
    <source>
        <dbReference type="EMBL" id="MTB95235.1"/>
    </source>
</evidence>
<name>A0A6I3JAU5_9ACTN</name>
<evidence type="ECO:0000256" key="6">
    <source>
        <dbReference type="RuleBase" id="RU362125"/>
    </source>
</evidence>
<dbReference type="PANTHER" id="PTHR43292">
    <property type="entry name" value="ACYL-COA DEHYDROGENASE"/>
    <property type="match status" value="1"/>
</dbReference>
<dbReference type="SUPFAM" id="SSF47203">
    <property type="entry name" value="Acyl-CoA dehydrogenase C-terminal domain-like"/>
    <property type="match status" value="1"/>
</dbReference>
<feature type="domain" description="Acyl-CoA dehydrogenase/oxidase C-terminal" evidence="7">
    <location>
        <begin position="231"/>
        <end position="383"/>
    </location>
</feature>
<keyword evidence="5 6" id="KW-0560">Oxidoreductase</keyword>
<dbReference type="Pfam" id="PF02771">
    <property type="entry name" value="Acyl-CoA_dh_N"/>
    <property type="match status" value="1"/>
</dbReference>
<evidence type="ECO:0000259" key="9">
    <source>
        <dbReference type="Pfam" id="PF02771"/>
    </source>
</evidence>
<dbReference type="Proteomes" id="UP000433406">
    <property type="component" value="Unassembled WGS sequence"/>
</dbReference>
<evidence type="ECO:0000256" key="2">
    <source>
        <dbReference type="ARBA" id="ARBA00009347"/>
    </source>
</evidence>
<feature type="domain" description="Acyl-CoA dehydrogenase/oxidase N-terminal" evidence="9">
    <location>
        <begin position="6"/>
        <end position="120"/>
    </location>
</feature>
<reference evidence="10 11" key="1">
    <citation type="submission" date="2019-10" db="EMBL/GenBank/DDBJ databases">
        <title>Nocardioides novel species isolated from the excrement of Marmot.</title>
        <authorList>
            <person name="Zhang G."/>
        </authorList>
    </citation>
    <scope>NUCLEOTIDE SEQUENCE [LARGE SCALE GENOMIC DNA]</scope>
    <source>
        <strain evidence="11">zg-579</strain>
    </source>
</reference>
<proteinExistence type="inferred from homology"/>
<evidence type="ECO:0000256" key="5">
    <source>
        <dbReference type="ARBA" id="ARBA00023002"/>
    </source>
</evidence>
<comment type="cofactor">
    <cofactor evidence="1 6">
        <name>FAD</name>
        <dbReference type="ChEBI" id="CHEBI:57692"/>
    </cofactor>
</comment>
<dbReference type="InterPro" id="IPR006091">
    <property type="entry name" value="Acyl-CoA_Oxase/DH_mid-dom"/>
</dbReference>
<feature type="domain" description="Acyl-CoA oxidase/dehydrogenase middle" evidence="8">
    <location>
        <begin position="124"/>
        <end position="219"/>
    </location>
</feature>